<dbReference type="Proteomes" id="UP000733611">
    <property type="component" value="Unassembled WGS sequence"/>
</dbReference>
<evidence type="ECO:0000256" key="1">
    <source>
        <dbReference type="ARBA" id="ARBA00022603"/>
    </source>
</evidence>
<dbReference type="PANTHER" id="PTHR22807:SF53">
    <property type="entry name" value="RIBOSOMAL RNA SMALL SUBUNIT METHYLTRANSFERASE B-RELATED"/>
    <property type="match status" value="1"/>
</dbReference>
<dbReference type="EMBL" id="JAHLFE010000214">
    <property type="protein sequence ID" value="MBU3845250.1"/>
    <property type="molecule type" value="Genomic_DNA"/>
</dbReference>
<evidence type="ECO:0000256" key="5">
    <source>
        <dbReference type="PROSITE-ProRule" id="PRU01023"/>
    </source>
</evidence>
<dbReference type="Pfam" id="PF22458">
    <property type="entry name" value="RsmF-B_ferredox"/>
    <property type="match status" value="1"/>
</dbReference>
<evidence type="ECO:0000313" key="9">
    <source>
        <dbReference type="Proteomes" id="UP000733611"/>
    </source>
</evidence>
<comment type="similarity">
    <text evidence="5">Belongs to the class I-like SAM-binding methyltransferase superfamily. RsmB/NOP family.</text>
</comment>
<organism evidence="8 9">
    <name type="scientific">Candidatus Anaerobiospirillum pullicola</name>
    <dbReference type="NCBI Taxonomy" id="2838451"/>
    <lineage>
        <taxon>Bacteria</taxon>
        <taxon>Pseudomonadati</taxon>
        <taxon>Pseudomonadota</taxon>
        <taxon>Gammaproteobacteria</taxon>
        <taxon>Aeromonadales</taxon>
        <taxon>Succinivibrionaceae</taxon>
        <taxon>Anaerobiospirillum</taxon>
    </lineage>
</organism>
<dbReference type="PRINTS" id="PR02008">
    <property type="entry name" value="RCMTFAMILY"/>
</dbReference>
<dbReference type="InterPro" id="IPR023267">
    <property type="entry name" value="RCMT"/>
</dbReference>
<feature type="binding site" evidence="5">
    <location>
        <position position="418"/>
    </location>
    <ligand>
        <name>S-adenosyl-L-methionine</name>
        <dbReference type="ChEBI" id="CHEBI:59789"/>
    </ligand>
</feature>
<keyword evidence="3 5" id="KW-0949">S-adenosyl-L-methionine</keyword>
<dbReference type="SUPFAM" id="SSF53335">
    <property type="entry name" value="S-adenosyl-L-methionine-dependent methyltransferases"/>
    <property type="match status" value="1"/>
</dbReference>
<reference evidence="8" key="2">
    <citation type="submission" date="2021-04" db="EMBL/GenBank/DDBJ databases">
        <authorList>
            <person name="Gilroy R."/>
        </authorList>
    </citation>
    <scope>NUCLEOTIDE SEQUENCE</scope>
    <source>
        <strain evidence="8">378</strain>
    </source>
</reference>
<accession>A0A948THQ6</accession>
<evidence type="ECO:0000256" key="4">
    <source>
        <dbReference type="ARBA" id="ARBA00022884"/>
    </source>
</evidence>
<dbReference type="PROSITE" id="PS51686">
    <property type="entry name" value="SAM_MT_RSMB_NOP"/>
    <property type="match status" value="1"/>
</dbReference>
<dbReference type="AlphaFoldDB" id="A0A948THQ6"/>
<proteinExistence type="inferred from homology"/>
<feature type="compositionally biased region" description="Low complexity" evidence="6">
    <location>
        <begin position="27"/>
        <end position="36"/>
    </location>
</feature>
<dbReference type="GO" id="GO:0008173">
    <property type="term" value="F:RNA methyltransferase activity"/>
    <property type="evidence" value="ECO:0007669"/>
    <property type="project" value="InterPro"/>
</dbReference>
<comment type="caution">
    <text evidence="5">Lacks conserved residue(s) required for the propagation of feature annotation.</text>
</comment>
<feature type="region of interest" description="Disordered" evidence="6">
    <location>
        <begin position="1"/>
        <end position="155"/>
    </location>
</feature>
<name>A0A948THQ6_9GAMM</name>
<evidence type="ECO:0000259" key="7">
    <source>
        <dbReference type="PROSITE" id="PS51686"/>
    </source>
</evidence>
<feature type="binding site" evidence="5">
    <location>
        <position position="463"/>
    </location>
    <ligand>
        <name>S-adenosyl-L-methionine</name>
        <dbReference type="ChEBI" id="CHEBI:59789"/>
    </ligand>
</feature>
<comment type="caution">
    <text evidence="8">The sequence shown here is derived from an EMBL/GenBank/DDBJ whole genome shotgun (WGS) entry which is preliminary data.</text>
</comment>
<dbReference type="InterPro" id="IPR001678">
    <property type="entry name" value="MeTrfase_RsmB-F_NOP2_dom"/>
</dbReference>
<feature type="domain" description="SAM-dependent MTase RsmB/NOP-type" evidence="7">
    <location>
        <begin position="304"/>
        <end position="564"/>
    </location>
</feature>
<dbReference type="InterPro" id="IPR049560">
    <property type="entry name" value="MeTrfase_RsmB-F_NOP2_cat"/>
</dbReference>
<keyword evidence="1 5" id="KW-0489">Methyltransferase</keyword>
<evidence type="ECO:0000313" key="8">
    <source>
        <dbReference type="EMBL" id="MBU3845250.1"/>
    </source>
</evidence>
<evidence type="ECO:0000256" key="3">
    <source>
        <dbReference type="ARBA" id="ARBA00022691"/>
    </source>
</evidence>
<gene>
    <name evidence="8" type="ORF">H9847_10390</name>
</gene>
<feature type="compositionally biased region" description="Polar residues" evidence="6">
    <location>
        <begin position="46"/>
        <end position="72"/>
    </location>
</feature>
<dbReference type="Pfam" id="PF01189">
    <property type="entry name" value="Methyltr_RsmB-F"/>
    <property type="match status" value="1"/>
</dbReference>
<dbReference type="CDD" id="cd02440">
    <property type="entry name" value="AdoMet_MTases"/>
    <property type="match status" value="1"/>
</dbReference>
<dbReference type="InterPro" id="IPR029063">
    <property type="entry name" value="SAM-dependent_MTases_sf"/>
</dbReference>
<feature type="active site" description="Nucleophile" evidence="5">
    <location>
        <position position="516"/>
    </location>
</feature>
<feature type="compositionally biased region" description="Basic and acidic residues" evidence="6">
    <location>
        <begin position="129"/>
        <end position="155"/>
    </location>
</feature>
<protein>
    <submittedName>
        <fullName evidence="8">RsmB/NOP family class I SAM-dependent RNA methyltransferase</fullName>
    </submittedName>
</protein>
<dbReference type="InterPro" id="IPR054728">
    <property type="entry name" value="RsmB-like_ferredoxin"/>
</dbReference>
<feature type="compositionally biased region" description="Basic and acidic residues" evidence="6">
    <location>
        <begin position="99"/>
        <end position="117"/>
    </location>
</feature>
<dbReference type="GO" id="GO:0001510">
    <property type="term" value="P:RNA methylation"/>
    <property type="evidence" value="ECO:0007669"/>
    <property type="project" value="InterPro"/>
</dbReference>
<keyword evidence="2 5" id="KW-0808">Transferase</keyword>
<keyword evidence="4 5" id="KW-0694">RNA-binding</keyword>
<dbReference type="Gene3D" id="3.40.50.150">
    <property type="entry name" value="Vaccinia Virus protein VP39"/>
    <property type="match status" value="1"/>
</dbReference>
<evidence type="ECO:0000256" key="2">
    <source>
        <dbReference type="ARBA" id="ARBA00022679"/>
    </source>
</evidence>
<reference evidence="8" key="1">
    <citation type="journal article" date="2021" name="PeerJ">
        <title>Extensive microbial diversity within the chicken gut microbiome revealed by metagenomics and culture.</title>
        <authorList>
            <person name="Gilroy R."/>
            <person name="Ravi A."/>
            <person name="Getino M."/>
            <person name="Pursley I."/>
            <person name="Horton D.L."/>
            <person name="Alikhan N.F."/>
            <person name="Baker D."/>
            <person name="Gharbi K."/>
            <person name="Hall N."/>
            <person name="Watson M."/>
            <person name="Adriaenssens E.M."/>
            <person name="Foster-Nyarko E."/>
            <person name="Jarju S."/>
            <person name="Secka A."/>
            <person name="Antonio M."/>
            <person name="Oren A."/>
            <person name="Chaudhuri R.R."/>
            <person name="La Ragione R."/>
            <person name="Hildebrand F."/>
            <person name="Pallen M.J."/>
        </authorList>
    </citation>
    <scope>NUCLEOTIDE SEQUENCE</scope>
    <source>
        <strain evidence="8">378</strain>
    </source>
</reference>
<evidence type="ECO:0000256" key="6">
    <source>
        <dbReference type="SAM" id="MobiDB-lite"/>
    </source>
</evidence>
<dbReference type="GO" id="GO:0003723">
    <property type="term" value="F:RNA binding"/>
    <property type="evidence" value="ECO:0007669"/>
    <property type="project" value="UniProtKB-UniRule"/>
</dbReference>
<dbReference type="PANTHER" id="PTHR22807">
    <property type="entry name" value="NOP2 YEAST -RELATED NOL1/NOP2/FMU SUN DOMAIN-CONTAINING"/>
    <property type="match status" value="1"/>
</dbReference>
<sequence>MASSARTPAAPHARHGKSPSLGHTPRAARSARNASAKTAQVKIFRNGQQVGTQSVTLSTSKAAHSHKNTALAQAQGLKRPNGKHAGAAKHGSTPFAGRNGHDHGHGHDQHGHNEFARGGKQKHAAASRFSERREGHFSESAAERKVRSGQSRRKEIVAERAPNKPGFTTFQLRLVSSILHTTIVDKKPLDKAYAQWFSKVKIPAIEQGFIIRHVNAMFRRLSLFAQIAGLKRPSDFERHVNRLILAYYTLEKWPWPELDPDGMERSGLDKKVEAALEHPLLKEGCPYWLEELGSRELKEAWPAERQALGLSAPRFIRVNTLKATRDELAQKLSAEGVVTRPVKGVNTALEVTSNAALFRTSAFREGLFEQQDAGSQEIAPFVQAEPGMRVIDACAGSGGKTLHLAALMQGKGTLIALDIEGWKLEDLKKRAKRAGAFNIDTRLIDSTKVIKRLHEHADRVLIDAPCSGLGVLRRNPDGKWSDPQARLATLKQTQAELLERYALMAKVGGKVVYSTCSILPAENQQQVQAFLSQHGAQFQLEEEKTILPSSGFDGFYMARLVRIA</sequence>
<feature type="binding site" evidence="5">
    <location>
        <position position="445"/>
    </location>
    <ligand>
        <name>S-adenosyl-L-methionine</name>
        <dbReference type="ChEBI" id="CHEBI:59789"/>
    </ligand>
</feature>